<feature type="short sequence motif" description="Meso-diaminopimelate recognition motif" evidence="7">
    <location>
        <begin position="412"/>
        <end position="415"/>
    </location>
</feature>
<dbReference type="OrthoDB" id="9800958at2"/>
<evidence type="ECO:0000313" key="13">
    <source>
        <dbReference type="Proteomes" id="UP000061457"/>
    </source>
</evidence>
<dbReference type="Proteomes" id="UP000061457">
    <property type="component" value="Chromosome I"/>
</dbReference>
<comment type="subcellular location">
    <subcellularLocation>
        <location evidence="7 8">Cytoplasm</location>
    </subcellularLocation>
</comment>
<dbReference type="NCBIfam" id="TIGR01085">
    <property type="entry name" value="murE"/>
    <property type="match status" value="1"/>
</dbReference>
<evidence type="ECO:0000259" key="10">
    <source>
        <dbReference type="Pfam" id="PF02875"/>
    </source>
</evidence>
<dbReference type="InterPro" id="IPR000713">
    <property type="entry name" value="Mur_ligase_N"/>
</dbReference>
<dbReference type="PANTHER" id="PTHR23135:SF4">
    <property type="entry name" value="UDP-N-ACETYLMURAMOYL-L-ALANYL-D-GLUTAMATE--2,6-DIAMINOPIMELATE LIGASE MURE HOMOLOG, CHLOROPLASTIC"/>
    <property type="match status" value="1"/>
</dbReference>
<feature type="binding site" evidence="7">
    <location>
        <position position="191"/>
    </location>
    <ligand>
        <name>UDP-N-acetyl-alpha-D-muramoyl-L-alanyl-D-glutamate</name>
        <dbReference type="ChEBI" id="CHEBI:83900"/>
    </ligand>
</feature>
<accession>A0A0S2JY26</accession>
<comment type="cofactor">
    <cofactor evidence="7">
        <name>Mg(2+)</name>
        <dbReference type="ChEBI" id="CHEBI:18420"/>
    </cofactor>
</comment>
<dbReference type="Pfam" id="PF01225">
    <property type="entry name" value="Mur_ligase"/>
    <property type="match status" value="1"/>
</dbReference>
<dbReference type="GO" id="GO:0008360">
    <property type="term" value="P:regulation of cell shape"/>
    <property type="evidence" value="ECO:0007669"/>
    <property type="project" value="UniProtKB-KW"/>
</dbReference>
<dbReference type="InterPro" id="IPR004101">
    <property type="entry name" value="Mur_ligase_C"/>
</dbReference>
<name>A0A0S2JY26_9GAMM</name>
<dbReference type="SUPFAM" id="SSF53623">
    <property type="entry name" value="MurD-like peptide ligases, catalytic domain"/>
    <property type="match status" value="1"/>
</dbReference>
<keyword evidence="7" id="KW-0460">Magnesium</keyword>
<dbReference type="GO" id="GO:0008765">
    <property type="term" value="F:UDP-N-acetylmuramoylalanyl-D-glutamate-2,6-diaminopimelate ligase activity"/>
    <property type="evidence" value="ECO:0007669"/>
    <property type="project" value="UniProtKB-UniRule"/>
</dbReference>
<comment type="similarity">
    <text evidence="1 7">Belongs to the MurCDEF family. MurE subfamily.</text>
</comment>
<dbReference type="AlphaFoldDB" id="A0A0S2JY26"/>
<dbReference type="SUPFAM" id="SSF63418">
    <property type="entry name" value="MurE/MurF N-terminal domain"/>
    <property type="match status" value="1"/>
</dbReference>
<feature type="binding site" evidence="7">
    <location>
        <position position="156"/>
    </location>
    <ligand>
        <name>UDP-N-acetyl-alpha-D-muramoyl-L-alanyl-D-glutamate</name>
        <dbReference type="ChEBI" id="CHEBI:83900"/>
    </ligand>
</feature>
<dbReference type="UniPathway" id="UPA00219"/>
<proteinExistence type="inferred from homology"/>
<dbReference type="Gene3D" id="3.40.1190.10">
    <property type="entry name" value="Mur-like, catalytic domain"/>
    <property type="match status" value="1"/>
</dbReference>
<feature type="binding site" evidence="7">
    <location>
        <position position="467"/>
    </location>
    <ligand>
        <name>meso-2,6-diaminopimelate</name>
        <dbReference type="ChEBI" id="CHEBI:57791"/>
    </ligand>
</feature>
<keyword evidence="3 7" id="KW-0133">Cell shape</keyword>
<sequence length="494" mass="53030">MHFNLSHTLAALNIEHSGANIPTQTADLQLDSRAVKSDDVFIAIKGHVSNGENFIAAAFTNGASCALVDASGFAALDQSLGLLIPVVNLAERIAEIAKTYYQSPTERLKVIGVTGTNGKSTTTAMIAALSDTIDVPAAVVGTLGYGKVDELTPLQNTTPSAVDLQRIFATIVEHNKLAAIEVSSHGLVQGRVKETQFSTAVFTNLSRDHLDYHGDMHSYAEAKRLLFTDCMPKHCVLNHDDAVAQSWIAQSSFSNLVVYGKKPTAHDFSQFVWFDEVECHQTGIRATLSTSWGEATINVPLFGQFNLYNLAAAMAALLVEGYDFNALCHAVSSLKPVAGRMQAFSVEGKPACVVDYAHTPDALALALQALQQHVPGQVTCVFGCGGDRDKGKRPMMAQAAEQNADKLVITSDNPRSENPDDIIADVKAGLSQPEYAYCQPDRAKAIAYAVEQTSASGVVLVAGKGHEDYQIIGDQTITFCDRAWVMKILKGDKA</sequence>
<evidence type="ECO:0000256" key="1">
    <source>
        <dbReference type="ARBA" id="ARBA00005898"/>
    </source>
</evidence>
<reference evidence="12 13" key="1">
    <citation type="submission" date="2015-11" db="EMBL/GenBank/DDBJ databases">
        <authorList>
            <person name="Zhang Y."/>
            <person name="Guo Z."/>
        </authorList>
    </citation>
    <scope>NUCLEOTIDE SEQUENCE [LARGE SCALE GENOMIC DNA]</scope>
    <source>
        <strain evidence="12 13">KCTC 12086</strain>
    </source>
</reference>
<evidence type="ECO:0000313" key="12">
    <source>
        <dbReference type="EMBL" id="ALO40881.1"/>
    </source>
</evidence>
<feature type="binding site" evidence="7">
    <location>
        <position position="183"/>
    </location>
    <ligand>
        <name>UDP-N-acetyl-alpha-D-muramoyl-L-alanyl-D-glutamate</name>
        <dbReference type="ChEBI" id="CHEBI:83900"/>
    </ligand>
</feature>
<feature type="domain" description="Mur ligase central" evidence="11">
    <location>
        <begin position="113"/>
        <end position="316"/>
    </location>
</feature>
<dbReference type="Pfam" id="PF02875">
    <property type="entry name" value="Mur_ligase_C"/>
    <property type="match status" value="1"/>
</dbReference>
<dbReference type="InterPro" id="IPR013221">
    <property type="entry name" value="Mur_ligase_cen"/>
</dbReference>
<feature type="binding site" evidence="7">
    <location>
        <position position="30"/>
    </location>
    <ligand>
        <name>UDP-N-acetyl-alpha-D-muramoyl-L-alanyl-D-glutamate</name>
        <dbReference type="ChEBI" id="CHEBI:83900"/>
    </ligand>
</feature>
<evidence type="ECO:0000256" key="3">
    <source>
        <dbReference type="ARBA" id="ARBA00022960"/>
    </source>
</evidence>
<dbReference type="HAMAP" id="MF_00208">
    <property type="entry name" value="MurE"/>
    <property type="match status" value="1"/>
</dbReference>
<evidence type="ECO:0000256" key="6">
    <source>
        <dbReference type="ARBA" id="ARBA00023316"/>
    </source>
</evidence>
<dbReference type="SUPFAM" id="SSF53244">
    <property type="entry name" value="MurD-like peptide ligases, peptide-binding domain"/>
    <property type="match status" value="1"/>
</dbReference>
<comment type="catalytic activity">
    <reaction evidence="7">
        <text>UDP-N-acetyl-alpha-D-muramoyl-L-alanyl-D-glutamate + meso-2,6-diaminopimelate + ATP = UDP-N-acetyl-alpha-D-muramoyl-L-alanyl-gamma-D-glutamyl-meso-2,6-diaminopimelate + ADP + phosphate + H(+)</text>
        <dbReference type="Rhea" id="RHEA:23676"/>
        <dbReference type="ChEBI" id="CHEBI:15378"/>
        <dbReference type="ChEBI" id="CHEBI:30616"/>
        <dbReference type="ChEBI" id="CHEBI:43474"/>
        <dbReference type="ChEBI" id="CHEBI:57791"/>
        <dbReference type="ChEBI" id="CHEBI:83900"/>
        <dbReference type="ChEBI" id="CHEBI:83905"/>
        <dbReference type="ChEBI" id="CHEBI:456216"/>
        <dbReference type="EC" id="6.3.2.13"/>
    </reaction>
</comment>
<dbReference type="EC" id="6.3.2.13" evidence="7"/>
<feature type="binding site" evidence="7">
    <location>
        <begin position="115"/>
        <end position="121"/>
    </location>
    <ligand>
        <name>ATP</name>
        <dbReference type="ChEBI" id="CHEBI:30616"/>
    </ligand>
</feature>
<dbReference type="PANTHER" id="PTHR23135">
    <property type="entry name" value="MUR LIGASE FAMILY MEMBER"/>
    <property type="match status" value="1"/>
</dbReference>
<comment type="function">
    <text evidence="7">Catalyzes the addition of meso-diaminopimelic acid to the nucleotide precursor UDP-N-acetylmuramoyl-L-alanyl-D-glutamate (UMAG) in the biosynthesis of bacterial cell-wall peptidoglycan.</text>
</comment>
<dbReference type="InterPro" id="IPR036565">
    <property type="entry name" value="Mur-like_cat_sf"/>
</dbReference>
<keyword evidence="7" id="KW-0547">Nucleotide-binding</keyword>
<feature type="binding site" evidence="7">
    <location>
        <begin position="157"/>
        <end position="158"/>
    </location>
    <ligand>
        <name>UDP-N-acetyl-alpha-D-muramoyl-L-alanyl-D-glutamate</name>
        <dbReference type="ChEBI" id="CHEBI:83900"/>
    </ligand>
</feature>
<evidence type="ECO:0000259" key="11">
    <source>
        <dbReference type="Pfam" id="PF08245"/>
    </source>
</evidence>
<feature type="domain" description="Mur ligase N-terminal catalytic" evidence="9">
    <location>
        <begin position="29"/>
        <end position="101"/>
    </location>
</feature>
<dbReference type="Gene3D" id="3.40.1390.10">
    <property type="entry name" value="MurE/MurF, N-terminal domain"/>
    <property type="match status" value="1"/>
</dbReference>
<dbReference type="PATRIC" id="fig|161398.10.peg.364"/>
<dbReference type="EMBL" id="CP013187">
    <property type="protein sequence ID" value="ALO40881.1"/>
    <property type="molecule type" value="Genomic_DNA"/>
</dbReference>
<dbReference type="RefSeq" id="WP_058028655.1">
    <property type="nucleotide sequence ID" value="NZ_CP013187.1"/>
</dbReference>
<keyword evidence="2 7" id="KW-0132">Cell division</keyword>
<feature type="modified residue" description="N6-carboxylysine" evidence="7">
    <location>
        <position position="223"/>
    </location>
</feature>
<evidence type="ECO:0000259" key="9">
    <source>
        <dbReference type="Pfam" id="PF01225"/>
    </source>
</evidence>
<keyword evidence="7" id="KW-0963">Cytoplasm</keyword>
<keyword evidence="7" id="KW-0067">ATP-binding</keyword>
<keyword evidence="13" id="KW-1185">Reference proteome</keyword>
<evidence type="ECO:0000256" key="4">
    <source>
        <dbReference type="ARBA" id="ARBA00022984"/>
    </source>
</evidence>
<organism evidence="12 13">
    <name type="scientific">Pseudoalteromonas phenolica</name>
    <dbReference type="NCBI Taxonomy" id="161398"/>
    <lineage>
        <taxon>Bacteria</taxon>
        <taxon>Pseudomonadati</taxon>
        <taxon>Pseudomonadota</taxon>
        <taxon>Gammaproteobacteria</taxon>
        <taxon>Alteromonadales</taxon>
        <taxon>Pseudoalteromonadaceae</taxon>
        <taxon>Pseudoalteromonas</taxon>
    </lineage>
</organism>
<evidence type="ECO:0000256" key="7">
    <source>
        <dbReference type="HAMAP-Rule" id="MF_00208"/>
    </source>
</evidence>
<feature type="binding site" evidence="7">
    <location>
        <position position="388"/>
    </location>
    <ligand>
        <name>meso-2,6-diaminopimelate</name>
        <dbReference type="ChEBI" id="CHEBI:57791"/>
    </ligand>
</feature>
<feature type="binding site" evidence="7">
    <location>
        <begin position="412"/>
        <end position="415"/>
    </location>
    <ligand>
        <name>meso-2,6-diaminopimelate</name>
        <dbReference type="ChEBI" id="CHEBI:57791"/>
    </ligand>
</feature>
<comment type="pathway">
    <text evidence="7 8">Cell wall biogenesis; peptidoglycan biosynthesis.</text>
</comment>
<gene>
    <name evidence="7" type="primary">murE</name>
    <name evidence="12" type="ORF">PP2015_355</name>
</gene>
<dbReference type="GO" id="GO:0051301">
    <property type="term" value="P:cell division"/>
    <property type="evidence" value="ECO:0007669"/>
    <property type="project" value="UniProtKB-KW"/>
</dbReference>
<keyword evidence="4 7" id="KW-0573">Peptidoglycan synthesis</keyword>
<dbReference type="GO" id="GO:0071555">
    <property type="term" value="P:cell wall organization"/>
    <property type="evidence" value="ECO:0007669"/>
    <property type="project" value="UniProtKB-KW"/>
</dbReference>
<dbReference type="Pfam" id="PF08245">
    <property type="entry name" value="Mur_ligase_M"/>
    <property type="match status" value="1"/>
</dbReference>
<evidence type="ECO:0000256" key="8">
    <source>
        <dbReference type="RuleBase" id="RU004135"/>
    </source>
</evidence>
<feature type="binding site" evidence="7">
    <location>
        <position position="189"/>
    </location>
    <ligand>
        <name>UDP-N-acetyl-alpha-D-muramoyl-L-alanyl-D-glutamate</name>
        <dbReference type="ChEBI" id="CHEBI:83900"/>
    </ligand>
</feature>
<feature type="binding site" evidence="7">
    <location>
        <position position="32"/>
    </location>
    <ligand>
        <name>UDP-N-acetyl-alpha-D-muramoyl-L-alanyl-D-glutamate</name>
        <dbReference type="ChEBI" id="CHEBI:83900"/>
    </ligand>
</feature>
<dbReference type="InterPro" id="IPR036615">
    <property type="entry name" value="Mur_ligase_C_dom_sf"/>
</dbReference>
<dbReference type="KEGG" id="pphe:PP2015_355"/>
<feature type="domain" description="Mur ligase C-terminal" evidence="10">
    <location>
        <begin position="339"/>
        <end position="465"/>
    </location>
</feature>
<dbReference type="GO" id="GO:0005737">
    <property type="term" value="C:cytoplasm"/>
    <property type="evidence" value="ECO:0007669"/>
    <property type="project" value="UniProtKB-SubCell"/>
</dbReference>
<dbReference type="Gene3D" id="3.90.190.20">
    <property type="entry name" value="Mur ligase, C-terminal domain"/>
    <property type="match status" value="1"/>
</dbReference>
<dbReference type="GO" id="GO:0009252">
    <property type="term" value="P:peptidoglycan biosynthetic process"/>
    <property type="evidence" value="ECO:0007669"/>
    <property type="project" value="UniProtKB-UniRule"/>
</dbReference>
<dbReference type="GO" id="GO:0000287">
    <property type="term" value="F:magnesium ion binding"/>
    <property type="evidence" value="ECO:0007669"/>
    <property type="project" value="UniProtKB-UniRule"/>
</dbReference>
<evidence type="ECO:0000256" key="5">
    <source>
        <dbReference type="ARBA" id="ARBA00023306"/>
    </source>
</evidence>
<dbReference type="GO" id="GO:0005524">
    <property type="term" value="F:ATP binding"/>
    <property type="evidence" value="ECO:0007669"/>
    <property type="project" value="UniProtKB-UniRule"/>
</dbReference>
<evidence type="ECO:0000256" key="2">
    <source>
        <dbReference type="ARBA" id="ARBA00022618"/>
    </source>
</evidence>
<feature type="binding site" evidence="7">
    <location>
        <position position="463"/>
    </location>
    <ligand>
        <name>meso-2,6-diaminopimelate</name>
        <dbReference type="ChEBI" id="CHEBI:57791"/>
    </ligand>
</feature>
<protein>
    <recommendedName>
        <fullName evidence="7">UDP-N-acetylmuramoyl-L-alanyl-D-glutamate--2,6-diaminopimelate ligase</fullName>
        <ecNumber evidence="7">6.3.2.13</ecNumber>
    </recommendedName>
    <alternativeName>
        <fullName evidence="7">Meso-A2pm-adding enzyme</fullName>
    </alternativeName>
    <alternativeName>
        <fullName evidence="7">Meso-diaminopimelate-adding enzyme</fullName>
    </alternativeName>
    <alternativeName>
        <fullName evidence="7">UDP-MurNAc-L-Ala-D-Glu:meso-diaminopimelate ligase</fullName>
    </alternativeName>
    <alternativeName>
        <fullName evidence="7">UDP-MurNAc-tripeptide synthetase</fullName>
    </alternativeName>
    <alternativeName>
        <fullName evidence="7">UDP-N-acetylmuramyl-tripeptide synthetase</fullName>
    </alternativeName>
</protein>
<keyword evidence="6 7" id="KW-0961">Cell wall biogenesis/degradation</keyword>
<keyword evidence="5 7" id="KW-0131">Cell cycle</keyword>
<comment type="PTM">
    <text evidence="7">Carboxylation is probably crucial for Mg(2+) binding and, consequently, for the gamma-phosphate positioning of ATP.</text>
</comment>
<dbReference type="InterPro" id="IPR035911">
    <property type="entry name" value="MurE/MurF_N"/>
</dbReference>
<comment type="caution">
    <text evidence="7">Lacks conserved residue(s) required for the propagation of feature annotation.</text>
</comment>
<keyword evidence="7 12" id="KW-0436">Ligase</keyword>
<dbReference type="InterPro" id="IPR005761">
    <property type="entry name" value="UDP-N-AcMur-Glu-dNH2Pim_ligase"/>
</dbReference>
<dbReference type="STRING" id="161398.PP2015_355"/>
<dbReference type="NCBIfam" id="NF001126">
    <property type="entry name" value="PRK00139.1-4"/>
    <property type="match status" value="1"/>
</dbReference>